<reference evidence="8" key="1">
    <citation type="submission" date="2012-09" db="EMBL/GenBank/DDBJ databases">
        <title>Metagenomic Characterization of a Microbial Community in Wastewater Detects High Levels of Antibiotic Resistance.</title>
        <authorList>
            <person name="Abrams M."/>
            <person name="Caldwell A."/>
            <person name="Vandaei E."/>
            <person name="Lee W."/>
            <person name="Perrott J."/>
            <person name="Khan S.Y."/>
            <person name="Ta J."/>
            <person name="Romero D."/>
            <person name="Nguyen V."/>
            <person name="Pourmand N."/>
            <person name="Ouverney C.C."/>
        </authorList>
    </citation>
    <scope>NUCLEOTIDE SEQUENCE</scope>
</reference>
<evidence type="ECO:0000256" key="3">
    <source>
        <dbReference type="ARBA" id="ARBA00022801"/>
    </source>
</evidence>
<dbReference type="InterPro" id="IPR002126">
    <property type="entry name" value="Cadherin-like_dom"/>
</dbReference>
<keyword evidence="4" id="KW-0325">Glycoprotein</keyword>
<evidence type="ECO:0000259" key="7">
    <source>
        <dbReference type="PROSITE" id="PS50268"/>
    </source>
</evidence>
<keyword evidence="1 6" id="KW-0732">Signal</keyword>
<evidence type="ECO:0000256" key="6">
    <source>
        <dbReference type="SAM" id="SignalP"/>
    </source>
</evidence>
<dbReference type="PANTHER" id="PTHR23221">
    <property type="entry name" value="GLYCOSYLPHOSPHATIDYLINOSITOL PHOSPHOLIPASE D"/>
    <property type="match status" value="1"/>
</dbReference>
<dbReference type="GO" id="GO:0007156">
    <property type="term" value="P:homophilic cell adhesion via plasma membrane adhesion molecules"/>
    <property type="evidence" value="ECO:0007669"/>
    <property type="project" value="InterPro"/>
</dbReference>
<dbReference type="InterPro" id="IPR013519">
    <property type="entry name" value="Int_alpha_beta-p"/>
</dbReference>
<dbReference type="Gene3D" id="2.130.10.130">
    <property type="entry name" value="Integrin alpha, N-terminal"/>
    <property type="match status" value="4"/>
</dbReference>
<feature type="domain" description="Cadherin" evidence="7">
    <location>
        <begin position="1120"/>
        <end position="1213"/>
    </location>
</feature>
<proteinExistence type="predicted"/>
<evidence type="ECO:0000256" key="4">
    <source>
        <dbReference type="ARBA" id="ARBA00023180"/>
    </source>
</evidence>
<dbReference type="GO" id="GO:0016787">
    <property type="term" value="F:hydrolase activity"/>
    <property type="evidence" value="ECO:0007669"/>
    <property type="project" value="UniProtKB-KW"/>
</dbReference>
<keyword evidence="8" id="KW-0282">Flagellum</keyword>
<dbReference type="Pfam" id="PF01839">
    <property type="entry name" value="FG-GAP"/>
    <property type="match status" value="4"/>
</dbReference>
<dbReference type="InterPro" id="IPR013517">
    <property type="entry name" value="FG-GAP"/>
</dbReference>
<evidence type="ECO:0000256" key="1">
    <source>
        <dbReference type="ARBA" id="ARBA00022729"/>
    </source>
</evidence>
<protein>
    <submittedName>
        <fullName evidence="8">Flagellar hook-length control protein FliK</fullName>
    </submittedName>
</protein>
<dbReference type="Gene3D" id="2.60.40.60">
    <property type="entry name" value="Cadherins"/>
    <property type="match status" value="2"/>
</dbReference>
<keyword evidence="8" id="KW-0969">Cilium</keyword>
<dbReference type="SUPFAM" id="SSF69318">
    <property type="entry name" value="Integrin alpha N-terminal domain"/>
    <property type="match status" value="2"/>
</dbReference>
<feature type="chain" id="PRO_5003984932" evidence="6">
    <location>
        <begin position="33"/>
        <end position="1628"/>
    </location>
</feature>
<dbReference type="Pfam" id="PF00028">
    <property type="entry name" value="Cadherin"/>
    <property type="match status" value="1"/>
</dbReference>
<evidence type="ECO:0000313" key="8">
    <source>
        <dbReference type="EMBL" id="AGC71460.1"/>
    </source>
</evidence>
<feature type="signal peptide" evidence="6">
    <location>
        <begin position="1"/>
        <end position="32"/>
    </location>
</feature>
<dbReference type="CDD" id="cd11304">
    <property type="entry name" value="Cadherin_repeat"/>
    <property type="match status" value="2"/>
</dbReference>
<evidence type="ECO:0000256" key="5">
    <source>
        <dbReference type="SAM" id="MobiDB-lite"/>
    </source>
</evidence>
<dbReference type="GO" id="GO:0005509">
    <property type="term" value="F:calcium ion binding"/>
    <property type="evidence" value="ECO:0007669"/>
    <property type="project" value="InterPro"/>
</dbReference>
<feature type="region of interest" description="Disordered" evidence="5">
    <location>
        <begin position="38"/>
        <end position="72"/>
    </location>
</feature>
<dbReference type="EMBL" id="JX649873">
    <property type="protein sequence ID" value="AGC71460.1"/>
    <property type="molecule type" value="Genomic_DNA"/>
</dbReference>
<feature type="domain" description="Cadherin" evidence="7">
    <location>
        <begin position="1025"/>
        <end position="1119"/>
    </location>
</feature>
<dbReference type="InterPro" id="IPR015919">
    <property type="entry name" value="Cadherin-like_sf"/>
</dbReference>
<dbReference type="SUPFAM" id="SSF49313">
    <property type="entry name" value="Cadherin-like"/>
    <property type="match status" value="2"/>
</dbReference>
<feature type="region of interest" description="Disordered" evidence="5">
    <location>
        <begin position="86"/>
        <end position="111"/>
    </location>
</feature>
<dbReference type="InterPro" id="IPR028994">
    <property type="entry name" value="Integrin_alpha_N"/>
</dbReference>
<keyword evidence="2" id="KW-0677">Repeat</keyword>
<evidence type="ECO:0000256" key="2">
    <source>
        <dbReference type="ARBA" id="ARBA00022737"/>
    </source>
</evidence>
<accession>L7VZ97</accession>
<keyword evidence="8" id="KW-0966">Cell projection</keyword>
<dbReference type="SMART" id="SM00191">
    <property type="entry name" value="Int_alpha"/>
    <property type="match status" value="6"/>
</dbReference>
<dbReference type="SMART" id="SM00112">
    <property type="entry name" value="CA"/>
    <property type="match status" value="2"/>
</dbReference>
<dbReference type="PANTHER" id="PTHR23221:SF7">
    <property type="entry name" value="PHOSPHATIDYLINOSITOL-GLYCAN-SPECIFIC PHOSPHOLIPASE D"/>
    <property type="match status" value="1"/>
</dbReference>
<sequence>MLASTPLRLGPNVHRVLSLLPLLALLAGAPLAGCDSSAAPGADAGPDANTDGGTDAGQDAALDGGQDAALDGGASDAALDAAADQGMEPGEDAGLDAGGDAGPEDMGPPGPTVPTIISVELTGGSACRAFTCTALGVSDPQGDVVTLRYAWEVDGQPVAATGAELPVGAVLPGQTVGCVVDGTDGSMDGGMLVYGSAVASNEVVAVDEPPSASVVIPGHLRPGELLSCTVTASDDCNPTPTFTTEWFVDDVPAGTAPTLDTDTLPPGRVVRCSATVTDGQNEPRVVDSRDETVRPATWSLEALTPFGRAGYALAVTDDLDGDGLAEIAIGAPDTSTTTAAQAGAVYVAHGRDLVPASDLEPLRMGTGGFVIEGTSGSYDVATMGCTPYLVSACPTIRNVGELDGEDTGPAGAGFGAGLAWLGDVNGDGRGELVASAPYELVGNLWRGRSYVISGAGLTHDPLAGGALDVSGFTVFGECGRRRDLDQAMRNLPAPGRATNADIAGHRLVSVGDANGDGLGDFALSAPNHGNDDEGSVFLIYGRASDEPLDVGEIYNRGCGAVEVSNPGPRDGIDGIAAFGPNESNSASAPARWGTHLANAGDFDGDGYDDLLAPSAGLSATNVAHILRGGARRRSLRLANPSPDATGMWGVLLGNFSFNGTTTTGRIGVGLPSGGGGDVNADGFDDLAFIARDFDRDTFMNVLFGRATDDDGTLRTDETVDNSGRGFAVPGSISYSSTSGRARIVGDLNGDGYDDIAASAVGELTSRGRVYVIYGGPGLTPGVSATSLLAGVGGFVVAGTQDHENLGAEITGGDVDGDGLDDLVLGAPGFDSDAGWDAGRVLVVFGSDTAGAIDLRGSSEPDVLRATVESQSIVGGRGDDLVVALGGADVLSGGEGDDLLEVGDATFRRVRGGAGEDTLTLASSSGDLDLRAVRSRVEGVERFALNGQTLTVSRITALRVSDHSRVTVQGSGRLLTTAGDGWMAHGLLAQSGRTYRVLRSGAAELLVEVTLETAIPPTVSDAPWAVPENPVVGQVLGAVSAIDPDGDASAMLFAIDADPSGALAIDSATGALTVTSPAWFDFEAQRGEWAVVVSVTDETGLETVTSIPMSVADVNEAPRFPEGTLVLNVEEGTPGPFGNIGAWDVDAGDTLTYSVATDPAGLFAIDPTTGEVTLATGATLDFESAPLHQLAFTATDAAGLSTQRAVTLHVGDIDVVERDLRLTFDLREWSTYDDDLANTSAGLEVFGVTSTGTNEFCYTVPASDALHTENFSTSWTNGWPSVPMSVEAEYSGTFCASTSVVYDRGTWNASVPVDIHLGIPDEVAPGSTFTLTSSATPVDDGAALWGTSPGLAFEFGMRLSNVNLYLAGCDSLITDTCAVAVDRRNVNANFRDQWGTESFAWTAGKLDDPGRFVLTVAEPIEVDGLDIVMDWDSYWFTIARQLGLPSNTGSFQFELGGSGSGSAMTATMDYAIFNTDVVFRSAASSVIALEVLGVDGVLQFENGTIVPFRLGTPQEVTVPLNGDVDGDGDVDVSVTFLLDAAFTNEFAHAERAGYALSGGFGRTRVVSAAGDVLINRRFGPALEQLCAPRVGGQEIPITCFTSGDTVTHEYRPSGFNEPRILGGIDLATP</sequence>
<keyword evidence="3" id="KW-0378">Hydrolase</keyword>
<organism evidence="8">
    <name type="scientific">uncultured bacterium A1Q1_fos_91</name>
    <dbReference type="NCBI Taxonomy" id="1256591"/>
    <lineage>
        <taxon>Bacteria</taxon>
        <taxon>environmental samples</taxon>
    </lineage>
</organism>
<dbReference type="GO" id="GO:0016020">
    <property type="term" value="C:membrane"/>
    <property type="evidence" value="ECO:0007669"/>
    <property type="project" value="InterPro"/>
</dbReference>
<name>L7VZ97_9BACT</name>
<dbReference type="PROSITE" id="PS50268">
    <property type="entry name" value="CADHERIN_2"/>
    <property type="match status" value="2"/>
</dbReference>
<dbReference type="PROSITE" id="PS51470">
    <property type="entry name" value="FG_GAP"/>
    <property type="match status" value="4"/>
</dbReference>